<proteinExistence type="predicted"/>
<keyword evidence="1" id="KW-1133">Transmembrane helix</keyword>
<feature type="transmembrane region" description="Helical" evidence="1">
    <location>
        <begin position="6"/>
        <end position="31"/>
    </location>
</feature>
<keyword evidence="3" id="KW-1185">Reference proteome</keyword>
<keyword evidence="1" id="KW-0472">Membrane</keyword>
<evidence type="ECO:0000313" key="2">
    <source>
        <dbReference type="Ensembl" id="ENSFCTP00005046768.1"/>
    </source>
</evidence>
<reference evidence="2 3" key="1">
    <citation type="submission" date="2021-02" db="EMBL/GenBank/DDBJ databases">
        <title>Safari Cat Assemblies.</title>
        <authorList>
            <person name="Bredemeyer K.R."/>
            <person name="Murphy W.J."/>
        </authorList>
    </citation>
    <scope>NUCLEOTIDE SEQUENCE [LARGE SCALE GENOMIC DNA]</scope>
</reference>
<feature type="transmembrane region" description="Helical" evidence="1">
    <location>
        <begin position="43"/>
        <end position="65"/>
    </location>
</feature>
<organism evidence="2 3">
    <name type="scientific">Felis catus</name>
    <name type="common">Cat</name>
    <name type="synonym">Felis silvestris catus</name>
    <dbReference type="NCBI Taxonomy" id="9685"/>
    <lineage>
        <taxon>Eukaryota</taxon>
        <taxon>Metazoa</taxon>
        <taxon>Chordata</taxon>
        <taxon>Craniata</taxon>
        <taxon>Vertebrata</taxon>
        <taxon>Euteleostomi</taxon>
        <taxon>Mammalia</taxon>
        <taxon>Eutheria</taxon>
        <taxon>Laurasiatheria</taxon>
        <taxon>Carnivora</taxon>
        <taxon>Feliformia</taxon>
        <taxon>Felidae</taxon>
        <taxon>Felinae</taxon>
        <taxon>Felis</taxon>
    </lineage>
</organism>
<evidence type="ECO:0000313" key="3">
    <source>
        <dbReference type="Proteomes" id="UP000823872"/>
    </source>
</evidence>
<accession>A0ABI7ZI10</accession>
<protein>
    <submittedName>
        <fullName evidence="2">Uncharacterized protein</fullName>
    </submittedName>
</protein>
<reference evidence="2" key="2">
    <citation type="submission" date="2025-08" db="UniProtKB">
        <authorList>
            <consortium name="Ensembl"/>
        </authorList>
    </citation>
    <scope>IDENTIFICATION</scope>
    <source>
        <strain evidence="2">breed Abyssinian</strain>
    </source>
</reference>
<sequence length="116" mass="13845">IHVTSMRWYLIAVFVCIPLIISDVEQLFMYLLVICMFSLEKTYVHFLCPFFTCVVWVLDIFWMIAFVDVADAFLCVQKLSSLSFLVLHPMILIYVCFSGFTSYFKYLIHFYFIFRV</sequence>
<feature type="transmembrane region" description="Helical" evidence="1">
    <location>
        <begin position="85"/>
        <end position="108"/>
    </location>
</feature>
<evidence type="ECO:0000256" key="1">
    <source>
        <dbReference type="SAM" id="Phobius"/>
    </source>
</evidence>
<dbReference type="Proteomes" id="UP000823872">
    <property type="component" value="Chromosome E1"/>
</dbReference>
<dbReference type="Ensembl" id="ENSFCTT00005064413.1">
    <property type="protein sequence ID" value="ENSFCTP00005046768.1"/>
    <property type="gene ID" value="ENSFCTG00005022520.1"/>
</dbReference>
<reference evidence="2" key="3">
    <citation type="submission" date="2025-09" db="UniProtKB">
        <authorList>
            <consortium name="Ensembl"/>
        </authorList>
    </citation>
    <scope>IDENTIFICATION</scope>
    <source>
        <strain evidence="2">breed Abyssinian</strain>
    </source>
</reference>
<keyword evidence="1" id="KW-0812">Transmembrane</keyword>
<name>A0ABI7ZI10_FELCA</name>